<organism evidence="4 5">
    <name type="scientific">Membranihabitans marinus</name>
    <dbReference type="NCBI Taxonomy" id="1227546"/>
    <lineage>
        <taxon>Bacteria</taxon>
        <taxon>Pseudomonadati</taxon>
        <taxon>Bacteroidota</taxon>
        <taxon>Saprospiria</taxon>
        <taxon>Saprospirales</taxon>
        <taxon>Saprospiraceae</taxon>
        <taxon>Membranihabitans</taxon>
    </lineage>
</organism>
<feature type="compositionally biased region" description="Polar residues" evidence="2">
    <location>
        <begin position="44"/>
        <end position="55"/>
    </location>
</feature>
<dbReference type="EMBL" id="JAHVHU010000006">
    <property type="protein sequence ID" value="MBY5957842.1"/>
    <property type="molecule type" value="Genomic_DNA"/>
</dbReference>
<dbReference type="RefSeq" id="WP_222579363.1">
    <property type="nucleotide sequence ID" value="NZ_JAHVHU010000006.1"/>
</dbReference>
<comment type="caution">
    <text evidence="4">The sequence shown here is derived from an EMBL/GenBank/DDBJ whole genome shotgun (WGS) entry which is preliminary data.</text>
</comment>
<feature type="region of interest" description="Disordered" evidence="2">
    <location>
        <begin position="33"/>
        <end position="55"/>
    </location>
</feature>
<feature type="domain" description="SbsA Ig-like" evidence="3">
    <location>
        <begin position="37"/>
        <end position="139"/>
    </location>
</feature>
<keyword evidence="5" id="KW-1185">Reference proteome</keyword>
<gene>
    <name evidence="4" type="ORF">KUV50_06860</name>
</gene>
<dbReference type="SUPFAM" id="SSF49464">
    <property type="entry name" value="Carboxypeptidase regulatory domain-like"/>
    <property type="match status" value="1"/>
</dbReference>
<accession>A0A953HY35</accession>
<keyword evidence="1" id="KW-0732">Signal</keyword>
<evidence type="ECO:0000256" key="1">
    <source>
        <dbReference type="ARBA" id="ARBA00022729"/>
    </source>
</evidence>
<dbReference type="InterPro" id="IPR008969">
    <property type="entry name" value="CarboxyPept-like_regulatory"/>
</dbReference>
<evidence type="ECO:0000256" key="2">
    <source>
        <dbReference type="SAM" id="MobiDB-lite"/>
    </source>
</evidence>
<dbReference type="Pfam" id="PF13205">
    <property type="entry name" value="Big_5"/>
    <property type="match status" value="1"/>
</dbReference>
<evidence type="ECO:0000313" key="4">
    <source>
        <dbReference type="EMBL" id="MBY5957842.1"/>
    </source>
</evidence>
<proteinExistence type="predicted"/>
<dbReference type="Gene3D" id="2.60.40.1120">
    <property type="entry name" value="Carboxypeptidase-like, regulatory domain"/>
    <property type="match status" value="1"/>
</dbReference>
<reference evidence="4" key="1">
    <citation type="submission" date="2021-06" db="EMBL/GenBank/DDBJ databases">
        <title>44 bacteria genomes isolated from Dapeng, Shenzhen.</title>
        <authorList>
            <person name="Zheng W."/>
            <person name="Yu S."/>
            <person name="Huang Y."/>
        </authorList>
    </citation>
    <scope>NUCLEOTIDE SEQUENCE</scope>
    <source>
        <strain evidence="4">DP5N28-2</strain>
    </source>
</reference>
<evidence type="ECO:0000259" key="3">
    <source>
        <dbReference type="Pfam" id="PF13205"/>
    </source>
</evidence>
<sequence length="538" mass="61088">MHLKTSNFLHLLAATLIVCLVFFRCASPGSIQGGPKDETPPVVDSTNSTPTPQTNFTPQEIIISFDEWVKLDDPFNQIFISPPLEKRPQYQLKKKSLIISFDEEEELRENTTYIVNLGTSIQDITESNPLEDYQFVFSTGEVLDSLGFSGVITDALTGKPVENASVMLYSNLADSAISTLPPSYFARTNKAGEYRFNYLRADTFQLLAYVDEDLDFRHSEEIEPLGFIPQPISTNQVNDSTLNFTLSLGPPPVYLDNVDTATSSLIVLTFSGPITDSASLQVTADPIRHIDRINNQLRIYYHPDSLPVRVVTENNKGLRDTINVRSTDKKSFDANDLEIARVDPTLLPSESLEFKTNWPLQSLDVSQIQMEKQRDSQRIDLDTMFYNFNAFQIKYPWKADSSYQMTLFPGALQFENDISHDTITYRIQPVAPESLASLEITLTAAENYRLPPQFLLRLKQKDKVITEKTTSELDKKQVFSSLKPGAYTLEVIWDENQNGIWDPARYPGRRPAEQIQKVEIENLRVNWIQETEVNLISE</sequence>
<name>A0A953HY35_9BACT</name>
<protein>
    <submittedName>
        <fullName evidence="4">Ig-like domain-containing protein</fullName>
    </submittedName>
</protein>
<dbReference type="AlphaFoldDB" id="A0A953HY35"/>
<dbReference type="InterPro" id="IPR032812">
    <property type="entry name" value="SbsA_Ig"/>
</dbReference>
<dbReference type="Proteomes" id="UP000753961">
    <property type="component" value="Unassembled WGS sequence"/>
</dbReference>
<evidence type="ECO:0000313" key="5">
    <source>
        <dbReference type="Proteomes" id="UP000753961"/>
    </source>
</evidence>